<dbReference type="EMBL" id="CABHNI010000013">
    <property type="protein sequence ID" value="VUW95939.1"/>
    <property type="molecule type" value="Genomic_DNA"/>
</dbReference>
<dbReference type="SUPFAM" id="SSF53850">
    <property type="entry name" value="Periplasmic binding protein-like II"/>
    <property type="match status" value="1"/>
</dbReference>
<reference evidence="1 2" key="1">
    <citation type="submission" date="2019-07" db="EMBL/GenBank/DDBJ databases">
        <authorList>
            <person name="Hibberd C M."/>
            <person name="Gehrig L. J."/>
            <person name="Chang H.-W."/>
            <person name="Venkatesh S."/>
        </authorList>
    </citation>
    <scope>NUCLEOTIDE SEQUENCE [LARGE SCALE GENOMIC DNA]</scope>
    <source>
        <strain evidence="1">Dorea_formicigenerans_SSTS_Bg7063</strain>
    </source>
</reference>
<accession>A0A564SLG0</accession>
<evidence type="ECO:0000313" key="1">
    <source>
        <dbReference type="EMBL" id="VUW95939.1"/>
    </source>
</evidence>
<proteinExistence type="predicted"/>
<evidence type="ECO:0008006" key="3">
    <source>
        <dbReference type="Google" id="ProtNLM"/>
    </source>
</evidence>
<protein>
    <recommendedName>
        <fullName evidence="3">Extracellular solute-binding protein</fullName>
    </recommendedName>
</protein>
<gene>
    <name evidence="1" type="ORF">DFSSTS7063_00535</name>
</gene>
<organism evidence="1 2">
    <name type="scientific">Dorea formicigenerans</name>
    <dbReference type="NCBI Taxonomy" id="39486"/>
    <lineage>
        <taxon>Bacteria</taxon>
        <taxon>Bacillati</taxon>
        <taxon>Bacillota</taxon>
        <taxon>Clostridia</taxon>
        <taxon>Lachnospirales</taxon>
        <taxon>Lachnospiraceae</taxon>
        <taxon>Dorea</taxon>
    </lineage>
</organism>
<sequence>MEQLPNINVEFVVGNNDLDFYKFLKENGGLPDIITCCRFSLHDASPLKDSLMDLSTTNVAGAVYDTYLNNFMNEDGSVNWLPVCADAHGFVVNKDLFEQ</sequence>
<evidence type="ECO:0000313" key="2">
    <source>
        <dbReference type="Proteomes" id="UP000358366"/>
    </source>
</evidence>
<dbReference type="AlphaFoldDB" id="A0A564SLG0"/>
<dbReference type="Gene3D" id="3.40.190.10">
    <property type="entry name" value="Periplasmic binding protein-like II"/>
    <property type="match status" value="2"/>
</dbReference>
<name>A0A564SLG0_9FIRM</name>
<dbReference type="Proteomes" id="UP000358366">
    <property type="component" value="Unassembled WGS sequence"/>
</dbReference>